<feature type="domain" description="Glycosyl hydrolases family 2 sugar binding" evidence="3">
    <location>
        <begin position="53"/>
        <end position="157"/>
    </location>
</feature>
<dbReference type="OrthoDB" id="9801077at2"/>
<dbReference type="RefSeq" id="WP_096430245.1">
    <property type="nucleotide sequence ID" value="NZ_AP018042.1"/>
</dbReference>
<reference evidence="5" key="2">
    <citation type="journal article" date="2020" name="Antonie Van Leeuwenhoek">
        <title>Labilibaculum antarcticum sp. nov., a novel facultative anaerobic, psychrotorelant bacterium isolated from marine sediment of Antarctica.</title>
        <authorList>
            <person name="Watanabe M."/>
            <person name="Kojima H."/>
            <person name="Fukui M."/>
        </authorList>
    </citation>
    <scope>NUCLEOTIDE SEQUENCE [LARGE SCALE GENOMIC DNA]</scope>
    <source>
        <strain evidence="5">SPP2</strain>
    </source>
</reference>
<dbReference type="Gene3D" id="2.60.40.10">
    <property type="entry name" value="Immunoglobulins"/>
    <property type="match status" value="1"/>
</dbReference>
<sequence length="277" mass="32017">MKKQLVLILILCISKVCFSTQKQSINNNWQFSLENSEWKTIDLPHTWNSEDSYSDLPYYRGTGWYKKNITIDKELLPKELYLQFDGVNAFADLYINNEFVGSHKGGYTAFRFNISKFTKEGINEIKVKVNNELNENYTPLGGDFTIFGGIYRDVSLLIGNKIHIDMDNLSSSGVFLKAQELDETSAKVNLQTKLVNRGKNDNKVYFEAKIKNRENRIVTELRNTFSKNKTQRPSILYSLNLKILNYGVQIRLICIMLKSIYTTPKTNSLIRELKHLA</sequence>
<gene>
    <name evidence="4" type="ORF">ALGA_2874</name>
</gene>
<keyword evidence="4" id="KW-0378">Hydrolase</keyword>
<evidence type="ECO:0000256" key="1">
    <source>
        <dbReference type="ARBA" id="ARBA00007401"/>
    </source>
</evidence>
<comment type="similarity">
    <text evidence="1">Belongs to the glycosyl hydrolase 2 family.</text>
</comment>
<protein>
    <submittedName>
        <fullName evidence="4">Glycoside hydrolase family 2</fullName>
    </submittedName>
</protein>
<dbReference type="InterPro" id="IPR051913">
    <property type="entry name" value="GH2_Domain-Containing"/>
</dbReference>
<dbReference type="Pfam" id="PF02837">
    <property type="entry name" value="Glyco_hydro_2_N"/>
    <property type="match status" value="1"/>
</dbReference>
<dbReference type="GO" id="GO:0004553">
    <property type="term" value="F:hydrolase activity, hydrolyzing O-glycosyl compounds"/>
    <property type="evidence" value="ECO:0007669"/>
    <property type="project" value="InterPro"/>
</dbReference>
<keyword evidence="5" id="KW-1185">Reference proteome</keyword>
<evidence type="ECO:0000313" key="5">
    <source>
        <dbReference type="Proteomes" id="UP000218267"/>
    </source>
</evidence>
<proteinExistence type="inferred from homology"/>
<feature type="chain" id="PRO_5012259816" evidence="2">
    <location>
        <begin position="20"/>
        <end position="277"/>
    </location>
</feature>
<dbReference type="Proteomes" id="UP000218267">
    <property type="component" value="Chromosome"/>
</dbReference>
<feature type="signal peptide" evidence="2">
    <location>
        <begin position="1"/>
        <end position="19"/>
    </location>
</feature>
<dbReference type="SUPFAM" id="SSF49785">
    <property type="entry name" value="Galactose-binding domain-like"/>
    <property type="match status" value="1"/>
</dbReference>
<dbReference type="PANTHER" id="PTHR42732">
    <property type="entry name" value="BETA-GALACTOSIDASE"/>
    <property type="match status" value="1"/>
</dbReference>
<evidence type="ECO:0000313" key="4">
    <source>
        <dbReference type="EMBL" id="BAX81179.1"/>
    </source>
</evidence>
<dbReference type="AlphaFoldDB" id="A0A1Y1CL93"/>
<dbReference type="InterPro" id="IPR008979">
    <property type="entry name" value="Galactose-bd-like_sf"/>
</dbReference>
<dbReference type="PANTHER" id="PTHR42732:SF1">
    <property type="entry name" value="BETA-MANNOSIDASE"/>
    <property type="match status" value="1"/>
</dbReference>
<dbReference type="InterPro" id="IPR006104">
    <property type="entry name" value="Glyco_hydro_2_N"/>
</dbReference>
<dbReference type="InterPro" id="IPR013783">
    <property type="entry name" value="Ig-like_fold"/>
</dbReference>
<keyword evidence="2" id="KW-0732">Signal</keyword>
<organism evidence="4 5">
    <name type="scientific">Labilibaculum antarcticum</name>
    <dbReference type="NCBI Taxonomy" id="1717717"/>
    <lineage>
        <taxon>Bacteria</taxon>
        <taxon>Pseudomonadati</taxon>
        <taxon>Bacteroidota</taxon>
        <taxon>Bacteroidia</taxon>
        <taxon>Marinilabiliales</taxon>
        <taxon>Marinifilaceae</taxon>
        <taxon>Labilibaculum</taxon>
    </lineage>
</organism>
<evidence type="ECO:0000259" key="3">
    <source>
        <dbReference type="Pfam" id="PF02837"/>
    </source>
</evidence>
<accession>A0A1Y1CL93</accession>
<dbReference type="KEGG" id="mbas:ALGA_2874"/>
<dbReference type="EMBL" id="AP018042">
    <property type="protein sequence ID" value="BAX81179.1"/>
    <property type="molecule type" value="Genomic_DNA"/>
</dbReference>
<reference evidence="4 5" key="1">
    <citation type="journal article" date="2018" name="Mar. Genomics">
        <title>Complete genome sequence of Marinifilaceae bacterium strain SPP2, isolated from the Antarctic marine sediment.</title>
        <authorList>
            <person name="Watanabe M."/>
            <person name="Kojima H."/>
            <person name="Fukui M."/>
        </authorList>
    </citation>
    <scope>NUCLEOTIDE SEQUENCE [LARGE SCALE GENOMIC DNA]</scope>
    <source>
        <strain evidence="4 5">SPP2</strain>
    </source>
</reference>
<dbReference type="GO" id="GO:0005975">
    <property type="term" value="P:carbohydrate metabolic process"/>
    <property type="evidence" value="ECO:0007669"/>
    <property type="project" value="InterPro"/>
</dbReference>
<name>A0A1Y1CL93_9BACT</name>
<evidence type="ECO:0000256" key="2">
    <source>
        <dbReference type="SAM" id="SignalP"/>
    </source>
</evidence>
<dbReference type="Gene3D" id="2.60.120.260">
    <property type="entry name" value="Galactose-binding domain-like"/>
    <property type="match status" value="1"/>
</dbReference>